<reference evidence="2 3" key="1">
    <citation type="submission" date="2020-08" db="EMBL/GenBank/DDBJ databases">
        <authorList>
            <person name="Newling K."/>
            <person name="Davey J."/>
            <person name="Forrester S."/>
        </authorList>
    </citation>
    <scope>NUCLEOTIDE SEQUENCE [LARGE SCALE GENOMIC DNA]</scope>
    <source>
        <strain evidence="3">Crithidia deanei Carvalho (ATCC PRA-265)</strain>
    </source>
</reference>
<feature type="transmembrane region" description="Helical" evidence="1">
    <location>
        <begin position="98"/>
        <end position="122"/>
    </location>
</feature>
<feature type="transmembrane region" description="Helical" evidence="1">
    <location>
        <begin position="150"/>
        <end position="173"/>
    </location>
</feature>
<organism evidence="2 3">
    <name type="scientific">Angomonas deanei</name>
    <dbReference type="NCBI Taxonomy" id="59799"/>
    <lineage>
        <taxon>Eukaryota</taxon>
        <taxon>Discoba</taxon>
        <taxon>Euglenozoa</taxon>
        <taxon>Kinetoplastea</taxon>
        <taxon>Metakinetoplastina</taxon>
        <taxon>Trypanosomatida</taxon>
        <taxon>Trypanosomatidae</taxon>
        <taxon>Strigomonadinae</taxon>
        <taxon>Angomonas</taxon>
    </lineage>
</organism>
<dbReference type="AlphaFoldDB" id="A0A7G2CJD4"/>
<dbReference type="EMBL" id="LR877156">
    <property type="protein sequence ID" value="CAD2219054.1"/>
    <property type="molecule type" value="Genomic_DNA"/>
</dbReference>
<dbReference type="Proteomes" id="UP000515908">
    <property type="component" value="Chromosome 12"/>
</dbReference>
<protein>
    <recommendedName>
        <fullName evidence="4">Mpv17 / PMP22 family</fullName>
    </recommendedName>
</protein>
<gene>
    <name evidence="2" type="ORF">ADEAN_000654700</name>
</gene>
<proteinExistence type="predicted"/>
<accession>A0A7G2CJD4</accession>
<dbReference type="VEuPathDB" id="TriTrypDB:ADEAN_000654700"/>
<keyword evidence="1" id="KW-0472">Membrane</keyword>
<evidence type="ECO:0000313" key="3">
    <source>
        <dbReference type="Proteomes" id="UP000515908"/>
    </source>
</evidence>
<name>A0A7G2CJD4_9TRYP</name>
<keyword evidence="1" id="KW-1133">Transmembrane helix</keyword>
<evidence type="ECO:0000313" key="2">
    <source>
        <dbReference type="EMBL" id="CAD2219054.1"/>
    </source>
</evidence>
<evidence type="ECO:0000256" key="1">
    <source>
        <dbReference type="SAM" id="Phobius"/>
    </source>
</evidence>
<feature type="transmembrane region" description="Helical" evidence="1">
    <location>
        <begin position="60"/>
        <end position="78"/>
    </location>
</feature>
<evidence type="ECO:0008006" key="4">
    <source>
        <dbReference type="Google" id="ProtNLM"/>
    </source>
</evidence>
<feature type="transmembrane region" description="Helical" evidence="1">
    <location>
        <begin position="185"/>
        <end position="206"/>
    </location>
</feature>
<sequence>MSTYVKRGLAGAAVWGVGDLLAQMYAAHKESAARRARGEKRSGPRPTGAQMASMVDQESIAYSLAFGGAAGLFMHYNYNVVLPRVFKTFARSTSNCVGGLFMQQFIFTPLILVSYFNFMTAVRGGFSDMSFMDAHFPKQRHDVLSIEQHLFASVMPFPLVCSWGIFAPLYIRLFFGGVTGGLEKFIFTTLFVPWAAVMCHSQRALLL</sequence>
<keyword evidence="1" id="KW-0812">Transmembrane</keyword>
<keyword evidence="3" id="KW-1185">Reference proteome</keyword>